<organism evidence="7 8">
    <name type="scientific">Cyclobacterium qasimii</name>
    <dbReference type="NCBI Taxonomy" id="1350429"/>
    <lineage>
        <taxon>Bacteria</taxon>
        <taxon>Pseudomonadati</taxon>
        <taxon>Bacteroidota</taxon>
        <taxon>Cytophagia</taxon>
        <taxon>Cytophagales</taxon>
        <taxon>Cyclobacteriaceae</taxon>
        <taxon>Cyclobacterium</taxon>
    </lineage>
</organism>
<dbReference type="Pfam" id="PF08281">
    <property type="entry name" value="Sigma70_r4_2"/>
    <property type="match status" value="1"/>
</dbReference>
<dbReference type="GO" id="GO:0003677">
    <property type="term" value="F:DNA binding"/>
    <property type="evidence" value="ECO:0007669"/>
    <property type="project" value="InterPro"/>
</dbReference>
<dbReference type="Pfam" id="PF04542">
    <property type="entry name" value="Sigma70_r2"/>
    <property type="match status" value="1"/>
</dbReference>
<comment type="caution">
    <text evidence="7">The sequence shown here is derived from an EMBL/GenBank/DDBJ whole genome shotgun (WGS) entry which is preliminary data.</text>
</comment>
<dbReference type="GO" id="GO:0000428">
    <property type="term" value="C:DNA-directed RNA polymerase complex"/>
    <property type="evidence" value="ECO:0007669"/>
    <property type="project" value="UniProtKB-KW"/>
</dbReference>
<dbReference type="EMBL" id="BJYV01000004">
    <property type="protein sequence ID" value="GEO20791.1"/>
    <property type="molecule type" value="Genomic_DNA"/>
</dbReference>
<keyword evidence="3" id="KW-0731">Sigma factor</keyword>
<dbReference type="InterPro" id="IPR014327">
    <property type="entry name" value="RNA_pol_sigma70_bacteroid"/>
</dbReference>
<evidence type="ECO:0000313" key="8">
    <source>
        <dbReference type="Proteomes" id="UP000321301"/>
    </source>
</evidence>
<evidence type="ECO:0000256" key="3">
    <source>
        <dbReference type="ARBA" id="ARBA00023082"/>
    </source>
</evidence>
<protein>
    <submittedName>
        <fullName evidence="7">DNA-directed RNA polymerase sigma-70 factor</fullName>
    </submittedName>
</protein>
<evidence type="ECO:0000256" key="2">
    <source>
        <dbReference type="ARBA" id="ARBA00023015"/>
    </source>
</evidence>
<dbReference type="NCBIfam" id="TIGR02985">
    <property type="entry name" value="Sig70_bacteroi1"/>
    <property type="match status" value="1"/>
</dbReference>
<dbReference type="RefSeq" id="WP_020893008.1">
    <property type="nucleotide sequence ID" value="NZ_BJYV01000004.1"/>
</dbReference>
<sequence length="197" mass="23229">MTIDEKVRELIQRISLESDSKAFRDFFNLYYARLLRLANYYLTSMYASEEVVSSVFIGVWNNRKKLIDITKIEAYLFTSVKYKCINYIRDNKSCEMVPLNDLYEMPHHEISSPINELLDQELRGKVLEIIDNLPPRCKLVFELVKDEGLKYKEVAEMLDISVKAVEAHVSKAMITIRKGIYPYINDEEFECYLKRTE</sequence>
<dbReference type="InterPro" id="IPR036388">
    <property type="entry name" value="WH-like_DNA-bd_sf"/>
</dbReference>
<dbReference type="GO" id="GO:0006352">
    <property type="term" value="P:DNA-templated transcription initiation"/>
    <property type="evidence" value="ECO:0007669"/>
    <property type="project" value="InterPro"/>
</dbReference>
<accession>A0A512C9A9</accession>
<name>A0A512C9A9_9BACT</name>
<evidence type="ECO:0000256" key="4">
    <source>
        <dbReference type="ARBA" id="ARBA00023163"/>
    </source>
</evidence>
<dbReference type="InterPro" id="IPR007627">
    <property type="entry name" value="RNA_pol_sigma70_r2"/>
</dbReference>
<evidence type="ECO:0000313" key="7">
    <source>
        <dbReference type="EMBL" id="GEO20791.1"/>
    </source>
</evidence>
<dbReference type="InterPro" id="IPR013325">
    <property type="entry name" value="RNA_pol_sigma_r2"/>
</dbReference>
<dbReference type="AlphaFoldDB" id="A0A512C9A9"/>
<dbReference type="GO" id="GO:0016987">
    <property type="term" value="F:sigma factor activity"/>
    <property type="evidence" value="ECO:0007669"/>
    <property type="project" value="UniProtKB-KW"/>
</dbReference>
<comment type="similarity">
    <text evidence="1">Belongs to the sigma-70 factor family. ECF subfamily.</text>
</comment>
<feature type="domain" description="RNA polymerase sigma-70 region 2" evidence="5">
    <location>
        <begin position="27"/>
        <end position="92"/>
    </location>
</feature>
<dbReference type="InterPro" id="IPR039425">
    <property type="entry name" value="RNA_pol_sigma-70-like"/>
</dbReference>
<dbReference type="InterPro" id="IPR014284">
    <property type="entry name" value="RNA_pol_sigma-70_dom"/>
</dbReference>
<dbReference type="InterPro" id="IPR013324">
    <property type="entry name" value="RNA_pol_sigma_r3/r4-like"/>
</dbReference>
<evidence type="ECO:0000259" key="6">
    <source>
        <dbReference type="Pfam" id="PF08281"/>
    </source>
</evidence>
<reference evidence="7 8" key="1">
    <citation type="submission" date="2019-07" db="EMBL/GenBank/DDBJ databases">
        <title>Whole genome shotgun sequence of Cyclobacterium qasimii NBRC 106168.</title>
        <authorList>
            <person name="Hosoyama A."/>
            <person name="Uohara A."/>
            <person name="Ohji S."/>
            <person name="Ichikawa N."/>
        </authorList>
    </citation>
    <scope>NUCLEOTIDE SEQUENCE [LARGE SCALE GENOMIC DNA]</scope>
    <source>
        <strain evidence="7 8">NBRC 106168</strain>
    </source>
</reference>
<keyword evidence="4" id="KW-0804">Transcription</keyword>
<keyword evidence="8" id="KW-1185">Reference proteome</keyword>
<keyword evidence="7" id="KW-0240">DNA-directed RNA polymerase</keyword>
<dbReference type="SUPFAM" id="SSF88946">
    <property type="entry name" value="Sigma2 domain of RNA polymerase sigma factors"/>
    <property type="match status" value="1"/>
</dbReference>
<keyword evidence="2" id="KW-0805">Transcription regulation</keyword>
<feature type="domain" description="RNA polymerase sigma factor 70 region 4 type 2" evidence="6">
    <location>
        <begin position="125"/>
        <end position="173"/>
    </location>
</feature>
<dbReference type="PANTHER" id="PTHR43133:SF46">
    <property type="entry name" value="RNA POLYMERASE SIGMA-70 FACTOR ECF SUBFAMILY"/>
    <property type="match status" value="1"/>
</dbReference>
<evidence type="ECO:0000259" key="5">
    <source>
        <dbReference type="Pfam" id="PF04542"/>
    </source>
</evidence>
<dbReference type="NCBIfam" id="TIGR02937">
    <property type="entry name" value="sigma70-ECF"/>
    <property type="match status" value="1"/>
</dbReference>
<dbReference type="Gene3D" id="1.10.1740.10">
    <property type="match status" value="1"/>
</dbReference>
<dbReference type="Gene3D" id="1.10.10.10">
    <property type="entry name" value="Winged helix-like DNA-binding domain superfamily/Winged helix DNA-binding domain"/>
    <property type="match status" value="1"/>
</dbReference>
<dbReference type="PANTHER" id="PTHR43133">
    <property type="entry name" value="RNA POLYMERASE ECF-TYPE SIGMA FACTO"/>
    <property type="match status" value="1"/>
</dbReference>
<dbReference type="Proteomes" id="UP000321301">
    <property type="component" value="Unassembled WGS sequence"/>
</dbReference>
<dbReference type="InterPro" id="IPR013249">
    <property type="entry name" value="RNA_pol_sigma70_r4_t2"/>
</dbReference>
<proteinExistence type="inferred from homology"/>
<dbReference type="SUPFAM" id="SSF88659">
    <property type="entry name" value="Sigma3 and sigma4 domains of RNA polymerase sigma factors"/>
    <property type="match status" value="1"/>
</dbReference>
<evidence type="ECO:0000256" key="1">
    <source>
        <dbReference type="ARBA" id="ARBA00010641"/>
    </source>
</evidence>
<gene>
    <name evidence="7" type="ORF">CQA01_13250</name>
</gene>